<gene>
    <name evidence="2" type="ORF">IAA45_00185</name>
</gene>
<dbReference type="NCBIfam" id="NF047619">
    <property type="entry name" value="NADase_discoid"/>
    <property type="match status" value="1"/>
</dbReference>
<dbReference type="InterPro" id="IPR057561">
    <property type="entry name" value="NADase_transloc"/>
</dbReference>
<name>A0A9D1WFT6_9FIRM</name>
<organism evidence="2 3">
    <name type="scientific">Candidatus Blautia gallistercoris</name>
    <dbReference type="NCBI Taxonomy" id="2838490"/>
    <lineage>
        <taxon>Bacteria</taxon>
        <taxon>Bacillati</taxon>
        <taxon>Bacillota</taxon>
        <taxon>Clostridia</taxon>
        <taxon>Lachnospirales</taxon>
        <taxon>Lachnospiraceae</taxon>
        <taxon>Blautia</taxon>
    </lineage>
</organism>
<sequence length="80" mass="9406">MWNKNWKDEQYYYGNNRPSSLILTLGEESWTVDFPDEWEEFGVRFTSSVQTATLKVAINGVYEGTEWDDTVIAEIGVWYE</sequence>
<reference evidence="2" key="1">
    <citation type="journal article" date="2021" name="PeerJ">
        <title>Extensive microbial diversity within the chicken gut microbiome revealed by metagenomics and culture.</title>
        <authorList>
            <person name="Gilroy R."/>
            <person name="Ravi A."/>
            <person name="Getino M."/>
            <person name="Pursley I."/>
            <person name="Horton D.L."/>
            <person name="Alikhan N.F."/>
            <person name="Baker D."/>
            <person name="Gharbi K."/>
            <person name="Hall N."/>
            <person name="Watson M."/>
            <person name="Adriaenssens E.M."/>
            <person name="Foster-Nyarko E."/>
            <person name="Jarju S."/>
            <person name="Secka A."/>
            <person name="Antonio M."/>
            <person name="Oren A."/>
            <person name="Chaudhuri R.R."/>
            <person name="La Ragione R."/>
            <person name="Hildebrand F."/>
            <person name="Pallen M.J."/>
        </authorList>
    </citation>
    <scope>NUCLEOTIDE SEQUENCE</scope>
    <source>
        <strain evidence="2">ChiSjej1B19-8411</strain>
    </source>
</reference>
<dbReference type="Proteomes" id="UP000886817">
    <property type="component" value="Unassembled WGS sequence"/>
</dbReference>
<comment type="caution">
    <text evidence="2">The sequence shown here is derived from an EMBL/GenBank/DDBJ whole genome shotgun (WGS) entry which is preliminary data.</text>
</comment>
<proteinExistence type="predicted"/>
<feature type="domain" description="NAD glycohydrolase translocation F5/8 type C" evidence="1">
    <location>
        <begin position="3"/>
        <end position="76"/>
    </location>
</feature>
<accession>A0A9D1WFT6</accession>
<evidence type="ECO:0000313" key="2">
    <source>
        <dbReference type="EMBL" id="HIX58123.1"/>
    </source>
</evidence>
<reference evidence="2" key="2">
    <citation type="submission" date="2021-04" db="EMBL/GenBank/DDBJ databases">
        <authorList>
            <person name="Gilroy R."/>
        </authorList>
    </citation>
    <scope>NUCLEOTIDE SEQUENCE</scope>
    <source>
        <strain evidence="2">ChiSjej1B19-8411</strain>
    </source>
</reference>
<evidence type="ECO:0000259" key="1">
    <source>
        <dbReference type="Pfam" id="PF25302"/>
    </source>
</evidence>
<dbReference type="EMBL" id="DXEX01000006">
    <property type="protein sequence ID" value="HIX58123.1"/>
    <property type="molecule type" value="Genomic_DNA"/>
</dbReference>
<dbReference type="AlphaFoldDB" id="A0A9D1WFT6"/>
<protein>
    <recommendedName>
        <fullName evidence="1">NAD glycohydrolase translocation F5/8 type C domain-containing protein</fullName>
    </recommendedName>
</protein>
<evidence type="ECO:0000313" key="3">
    <source>
        <dbReference type="Proteomes" id="UP000886817"/>
    </source>
</evidence>
<dbReference type="Pfam" id="PF25302">
    <property type="entry name" value="NADase_transloc"/>
    <property type="match status" value="1"/>
</dbReference>